<proteinExistence type="predicted"/>
<accession>A0A4C1SBP8</accession>
<evidence type="ECO:0000313" key="1">
    <source>
        <dbReference type="EMBL" id="GBO99473.1"/>
    </source>
</evidence>
<reference evidence="1 2" key="1">
    <citation type="journal article" date="2019" name="Commun. Biol.">
        <title>The bagworm genome reveals a unique fibroin gene that provides high tensile strength.</title>
        <authorList>
            <person name="Kono N."/>
            <person name="Nakamura H."/>
            <person name="Ohtoshi R."/>
            <person name="Tomita M."/>
            <person name="Numata K."/>
            <person name="Arakawa K."/>
        </authorList>
    </citation>
    <scope>NUCLEOTIDE SEQUENCE [LARGE SCALE GENOMIC DNA]</scope>
</reference>
<evidence type="ECO:0000313" key="2">
    <source>
        <dbReference type="Proteomes" id="UP000299102"/>
    </source>
</evidence>
<name>A0A4C1SBP8_EUMVA</name>
<dbReference type="AlphaFoldDB" id="A0A4C1SBP8"/>
<sequence length="176" mass="19982">MRLKGTHVKSKDVSQAELSTWGKFYPFHFAKTRYEQKVVSRLSSRWISPRPLNAKSYSRWQLITGENRPTTNLLTPVITFQKQEARPAFWAGAYARPPASAPGKRENDNTHPLNHTISVECKAFEIPVYLRLPPGSHQYHSIRISTTSGTTYVLEWSDDGGRAEKRAAESAYCNLS</sequence>
<protein>
    <submittedName>
        <fullName evidence="1">Uncharacterized protein</fullName>
    </submittedName>
</protein>
<dbReference type="Proteomes" id="UP000299102">
    <property type="component" value="Unassembled WGS sequence"/>
</dbReference>
<keyword evidence="2" id="KW-1185">Reference proteome</keyword>
<gene>
    <name evidence="1" type="ORF">EVAR_662_1</name>
</gene>
<comment type="caution">
    <text evidence="1">The sequence shown here is derived from an EMBL/GenBank/DDBJ whole genome shotgun (WGS) entry which is preliminary data.</text>
</comment>
<organism evidence="1 2">
    <name type="scientific">Eumeta variegata</name>
    <name type="common">Bagworm moth</name>
    <name type="synonym">Eumeta japonica</name>
    <dbReference type="NCBI Taxonomy" id="151549"/>
    <lineage>
        <taxon>Eukaryota</taxon>
        <taxon>Metazoa</taxon>
        <taxon>Ecdysozoa</taxon>
        <taxon>Arthropoda</taxon>
        <taxon>Hexapoda</taxon>
        <taxon>Insecta</taxon>
        <taxon>Pterygota</taxon>
        <taxon>Neoptera</taxon>
        <taxon>Endopterygota</taxon>
        <taxon>Lepidoptera</taxon>
        <taxon>Glossata</taxon>
        <taxon>Ditrysia</taxon>
        <taxon>Tineoidea</taxon>
        <taxon>Psychidae</taxon>
        <taxon>Oiketicinae</taxon>
        <taxon>Eumeta</taxon>
    </lineage>
</organism>
<dbReference type="EMBL" id="BGZK01000003">
    <property type="protein sequence ID" value="GBO99473.1"/>
    <property type="molecule type" value="Genomic_DNA"/>
</dbReference>